<dbReference type="Pfam" id="PF18701">
    <property type="entry name" value="DUF5641"/>
    <property type="match status" value="1"/>
</dbReference>
<organism evidence="2 3">
    <name type="scientific">Rhamnusium bicolor</name>
    <dbReference type="NCBI Taxonomy" id="1586634"/>
    <lineage>
        <taxon>Eukaryota</taxon>
        <taxon>Metazoa</taxon>
        <taxon>Ecdysozoa</taxon>
        <taxon>Arthropoda</taxon>
        <taxon>Hexapoda</taxon>
        <taxon>Insecta</taxon>
        <taxon>Pterygota</taxon>
        <taxon>Neoptera</taxon>
        <taxon>Endopterygota</taxon>
        <taxon>Coleoptera</taxon>
        <taxon>Polyphaga</taxon>
        <taxon>Cucujiformia</taxon>
        <taxon>Chrysomeloidea</taxon>
        <taxon>Cerambycidae</taxon>
        <taxon>Lepturinae</taxon>
        <taxon>Rhagiini</taxon>
        <taxon>Rhamnusium</taxon>
    </lineage>
</organism>
<comment type="caution">
    <text evidence="2">The sequence shown here is derived from an EMBL/GenBank/DDBJ whole genome shotgun (WGS) entry which is preliminary data.</text>
</comment>
<dbReference type="EMBL" id="JANEYF010001561">
    <property type="protein sequence ID" value="KAJ8963026.1"/>
    <property type="molecule type" value="Genomic_DNA"/>
</dbReference>
<dbReference type="InterPro" id="IPR040676">
    <property type="entry name" value="DUF5641"/>
</dbReference>
<sequence>MAYQIKSNELLEVESLVLVKVNNVPPFHCPLGRMTSLFPGQDCVVRVVEVWVSGHLLKSAVTKVYVFPLK</sequence>
<evidence type="ECO:0000313" key="2">
    <source>
        <dbReference type="EMBL" id="KAJ8963026.1"/>
    </source>
</evidence>
<evidence type="ECO:0000313" key="3">
    <source>
        <dbReference type="Proteomes" id="UP001162156"/>
    </source>
</evidence>
<proteinExistence type="predicted"/>
<gene>
    <name evidence="2" type="ORF">NQ314_005612</name>
</gene>
<feature type="domain" description="DUF5641" evidence="1">
    <location>
        <begin position="7"/>
        <end position="66"/>
    </location>
</feature>
<dbReference type="AlphaFoldDB" id="A0AAV8ZFQ9"/>
<name>A0AAV8ZFQ9_9CUCU</name>
<keyword evidence="3" id="KW-1185">Reference proteome</keyword>
<evidence type="ECO:0000259" key="1">
    <source>
        <dbReference type="Pfam" id="PF18701"/>
    </source>
</evidence>
<accession>A0AAV8ZFQ9</accession>
<dbReference type="Proteomes" id="UP001162156">
    <property type="component" value="Unassembled WGS sequence"/>
</dbReference>
<protein>
    <recommendedName>
        <fullName evidence="1">DUF5641 domain-containing protein</fullName>
    </recommendedName>
</protein>
<reference evidence="2" key="1">
    <citation type="journal article" date="2023" name="Insect Mol. Biol.">
        <title>Genome sequencing provides insights into the evolution of gene families encoding plant cell wall-degrading enzymes in longhorned beetles.</title>
        <authorList>
            <person name="Shin N.R."/>
            <person name="Okamura Y."/>
            <person name="Kirsch R."/>
            <person name="Pauchet Y."/>
        </authorList>
    </citation>
    <scope>NUCLEOTIDE SEQUENCE</scope>
    <source>
        <strain evidence="2">RBIC_L_NR</strain>
    </source>
</reference>